<dbReference type="Proteomes" id="UP000249789">
    <property type="component" value="Unassembled WGS sequence"/>
</dbReference>
<gene>
    <name evidence="2" type="ORF">BO72DRAFT_462776</name>
</gene>
<dbReference type="GeneID" id="63863905"/>
<organism evidence="2 3">
    <name type="scientific">Aspergillus fijiensis CBS 313.89</name>
    <dbReference type="NCBI Taxonomy" id="1448319"/>
    <lineage>
        <taxon>Eukaryota</taxon>
        <taxon>Fungi</taxon>
        <taxon>Dikarya</taxon>
        <taxon>Ascomycota</taxon>
        <taxon>Pezizomycotina</taxon>
        <taxon>Eurotiomycetes</taxon>
        <taxon>Eurotiomycetidae</taxon>
        <taxon>Eurotiales</taxon>
        <taxon>Aspergillaceae</taxon>
        <taxon>Aspergillus</taxon>
    </lineage>
</organism>
<evidence type="ECO:0000256" key="1">
    <source>
        <dbReference type="SAM" id="MobiDB-lite"/>
    </source>
</evidence>
<proteinExistence type="predicted"/>
<feature type="region of interest" description="Disordered" evidence="1">
    <location>
        <begin position="79"/>
        <end position="105"/>
    </location>
</feature>
<name>A0A8G1RG51_9EURO</name>
<dbReference type="RefSeq" id="XP_040796737.1">
    <property type="nucleotide sequence ID" value="XM_040946572.1"/>
</dbReference>
<evidence type="ECO:0000313" key="2">
    <source>
        <dbReference type="EMBL" id="RAK72725.1"/>
    </source>
</evidence>
<dbReference type="VEuPathDB" id="FungiDB:BO72DRAFT_462776"/>
<keyword evidence="3" id="KW-1185">Reference proteome</keyword>
<reference evidence="2 3" key="1">
    <citation type="submission" date="2018-02" db="EMBL/GenBank/DDBJ databases">
        <title>The genomes of Aspergillus section Nigri reveals drivers in fungal speciation.</title>
        <authorList>
            <consortium name="DOE Joint Genome Institute"/>
            <person name="Vesth T.C."/>
            <person name="Nybo J."/>
            <person name="Theobald S."/>
            <person name="Brandl J."/>
            <person name="Frisvad J.C."/>
            <person name="Nielsen K.F."/>
            <person name="Lyhne E.K."/>
            <person name="Kogle M.E."/>
            <person name="Kuo A."/>
            <person name="Riley R."/>
            <person name="Clum A."/>
            <person name="Nolan M."/>
            <person name="Lipzen A."/>
            <person name="Salamov A."/>
            <person name="Henrissat B."/>
            <person name="Wiebenga A."/>
            <person name="De vries R.P."/>
            <person name="Grigoriev I.V."/>
            <person name="Mortensen U.H."/>
            <person name="Andersen M.R."/>
            <person name="Baker S.E."/>
        </authorList>
    </citation>
    <scope>NUCLEOTIDE SEQUENCE [LARGE SCALE GENOMIC DNA]</scope>
    <source>
        <strain evidence="2 3">CBS 313.89</strain>
    </source>
</reference>
<dbReference type="EMBL" id="KZ824690">
    <property type="protein sequence ID" value="RAK72725.1"/>
    <property type="molecule type" value="Genomic_DNA"/>
</dbReference>
<dbReference type="AlphaFoldDB" id="A0A8G1RG51"/>
<protein>
    <submittedName>
        <fullName evidence="2">Uncharacterized protein</fullName>
    </submittedName>
</protein>
<evidence type="ECO:0000313" key="3">
    <source>
        <dbReference type="Proteomes" id="UP000249789"/>
    </source>
</evidence>
<sequence length="166" mass="17857">MVRKRAFKLPERLAYSDLPVSTYTVGLPRYATEAAPSGDAPIRGALDNRPAHESSGWLVHPAQPSAAYLFRSNRNQCRKQSLTNDSSRDPARGSHAIGRTASESKKGFSELEKVETSVSPTQDRICACGAALAFARVSADIRAALDIRSSHLASNIGTGECDRLTA</sequence>
<accession>A0A8G1RG51</accession>